<name>A0AAQ3L0Z5_9LILI</name>
<reference evidence="1 2" key="1">
    <citation type="submission" date="2023-10" db="EMBL/GenBank/DDBJ databases">
        <title>Chromosome-scale genome assembly provides insights into flower coloration mechanisms of Canna indica.</title>
        <authorList>
            <person name="Li C."/>
        </authorList>
    </citation>
    <scope>NUCLEOTIDE SEQUENCE [LARGE SCALE GENOMIC DNA]</scope>
    <source>
        <tissue evidence="1">Flower</tissue>
    </source>
</reference>
<accession>A0AAQ3L0Z5</accession>
<dbReference type="Proteomes" id="UP001327560">
    <property type="component" value="Chromosome 7"/>
</dbReference>
<protein>
    <submittedName>
        <fullName evidence="1">Uncharacterized protein</fullName>
    </submittedName>
</protein>
<gene>
    <name evidence="1" type="ORF">Cni_G23798</name>
</gene>
<dbReference type="EMBL" id="CP136896">
    <property type="protein sequence ID" value="WOL15017.1"/>
    <property type="molecule type" value="Genomic_DNA"/>
</dbReference>
<proteinExistence type="predicted"/>
<keyword evidence="2" id="KW-1185">Reference proteome</keyword>
<dbReference type="AlphaFoldDB" id="A0AAQ3L0Z5"/>
<sequence>MHARSSQGEEVHRSACDCGKLMDSCAANRCDADPDQTSFHVYDLRGTGEFDSKMTAGCPICIGKIMIVGYVSHPDHIGKHCGTIILAPIDWWWAQAKSTVKGGGGGVARGNHKVVDPTKRGIQMDEQKEKRR</sequence>
<organism evidence="1 2">
    <name type="scientific">Canna indica</name>
    <name type="common">Indian-shot</name>
    <dbReference type="NCBI Taxonomy" id="4628"/>
    <lineage>
        <taxon>Eukaryota</taxon>
        <taxon>Viridiplantae</taxon>
        <taxon>Streptophyta</taxon>
        <taxon>Embryophyta</taxon>
        <taxon>Tracheophyta</taxon>
        <taxon>Spermatophyta</taxon>
        <taxon>Magnoliopsida</taxon>
        <taxon>Liliopsida</taxon>
        <taxon>Zingiberales</taxon>
        <taxon>Cannaceae</taxon>
        <taxon>Canna</taxon>
    </lineage>
</organism>
<evidence type="ECO:0000313" key="2">
    <source>
        <dbReference type="Proteomes" id="UP001327560"/>
    </source>
</evidence>
<evidence type="ECO:0000313" key="1">
    <source>
        <dbReference type="EMBL" id="WOL15017.1"/>
    </source>
</evidence>